<feature type="compositionally biased region" description="Polar residues" evidence="4">
    <location>
        <begin position="208"/>
        <end position="217"/>
    </location>
</feature>
<feature type="region of interest" description="Disordered" evidence="4">
    <location>
        <begin position="441"/>
        <end position="471"/>
    </location>
</feature>
<feature type="region of interest" description="Disordered" evidence="4">
    <location>
        <begin position="208"/>
        <end position="233"/>
    </location>
</feature>
<dbReference type="EMBL" id="JARKIK010000031">
    <property type="protein sequence ID" value="KAK8741287.1"/>
    <property type="molecule type" value="Genomic_DNA"/>
</dbReference>
<evidence type="ECO:0000256" key="1">
    <source>
        <dbReference type="ARBA" id="ARBA00022574"/>
    </source>
</evidence>
<feature type="compositionally biased region" description="Low complexity" evidence="4">
    <location>
        <begin position="218"/>
        <end position="233"/>
    </location>
</feature>
<keyword evidence="6" id="KW-1185">Reference proteome</keyword>
<dbReference type="PROSITE" id="PS50082">
    <property type="entry name" value="WD_REPEATS_2"/>
    <property type="match status" value="1"/>
</dbReference>
<dbReference type="PROSITE" id="PS50294">
    <property type="entry name" value="WD_REPEATS_REGION"/>
    <property type="match status" value="1"/>
</dbReference>
<dbReference type="Gene3D" id="2.130.10.10">
    <property type="entry name" value="YVTN repeat-like/Quinoprotein amine dehydrogenase"/>
    <property type="match status" value="2"/>
</dbReference>
<dbReference type="Pfam" id="PF00400">
    <property type="entry name" value="WD40"/>
    <property type="match status" value="2"/>
</dbReference>
<dbReference type="SUPFAM" id="SSF50978">
    <property type="entry name" value="WD40 repeat-like"/>
    <property type="match status" value="1"/>
</dbReference>
<proteinExistence type="predicted"/>
<protein>
    <recommendedName>
        <fullName evidence="7">WD repeat-containing protein 20</fullName>
    </recommendedName>
</protein>
<keyword evidence="1 3" id="KW-0853">WD repeat</keyword>
<feature type="compositionally biased region" description="Polar residues" evidence="4">
    <location>
        <begin position="294"/>
        <end position="305"/>
    </location>
</feature>
<dbReference type="InterPro" id="IPR036322">
    <property type="entry name" value="WD40_repeat_dom_sf"/>
</dbReference>
<feature type="compositionally biased region" description="Basic and acidic residues" evidence="4">
    <location>
        <begin position="337"/>
        <end position="351"/>
    </location>
</feature>
<dbReference type="Proteomes" id="UP001445076">
    <property type="component" value="Unassembled WGS sequence"/>
</dbReference>
<feature type="repeat" description="WD" evidence="3">
    <location>
        <begin position="128"/>
        <end position="169"/>
    </location>
</feature>
<evidence type="ECO:0000256" key="2">
    <source>
        <dbReference type="ARBA" id="ARBA00022737"/>
    </source>
</evidence>
<dbReference type="PANTHER" id="PTHR14107:SF16">
    <property type="entry name" value="AT02583P"/>
    <property type="match status" value="1"/>
</dbReference>
<dbReference type="InterPro" id="IPR051362">
    <property type="entry name" value="WD_repeat_creC_regulators"/>
</dbReference>
<dbReference type="InterPro" id="IPR001680">
    <property type="entry name" value="WD40_rpt"/>
</dbReference>
<dbReference type="SMART" id="SM00320">
    <property type="entry name" value="WD40"/>
    <property type="match status" value="5"/>
</dbReference>
<name>A0AAW0XAD3_CHEQU</name>
<dbReference type="AlphaFoldDB" id="A0AAW0XAD3"/>
<feature type="compositionally biased region" description="Gly residues" evidence="4">
    <location>
        <begin position="459"/>
        <end position="471"/>
    </location>
</feature>
<reference evidence="5 6" key="1">
    <citation type="journal article" date="2024" name="BMC Genomics">
        <title>Genome assembly of redclaw crayfish (Cherax quadricarinatus) provides insights into its immune adaptation and hypoxia tolerance.</title>
        <authorList>
            <person name="Liu Z."/>
            <person name="Zheng J."/>
            <person name="Li H."/>
            <person name="Fang K."/>
            <person name="Wang S."/>
            <person name="He J."/>
            <person name="Zhou D."/>
            <person name="Weng S."/>
            <person name="Chi M."/>
            <person name="Gu Z."/>
            <person name="He J."/>
            <person name="Li F."/>
            <person name="Wang M."/>
        </authorList>
    </citation>
    <scope>NUCLEOTIDE SEQUENCE [LARGE SCALE GENOMIC DNA]</scope>
    <source>
        <strain evidence="5">ZL_2023a</strain>
    </source>
</reference>
<dbReference type="PANTHER" id="PTHR14107">
    <property type="entry name" value="WD REPEAT PROTEIN"/>
    <property type="match status" value="1"/>
</dbReference>
<feature type="compositionally biased region" description="Polar residues" evidence="4">
    <location>
        <begin position="354"/>
        <end position="375"/>
    </location>
</feature>
<feature type="non-terminal residue" evidence="5">
    <location>
        <position position="1"/>
    </location>
</feature>
<feature type="compositionally biased region" description="Polar residues" evidence="4">
    <location>
        <begin position="443"/>
        <end position="455"/>
    </location>
</feature>
<gene>
    <name evidence="5" type="ORF">OTU49_002599</name>
</gene>
<evidence type="ECO:0008006" key="7">
    <source>
        <dbReference type="Google" id="ProtNLM"/>
    </source>
</evidence>
<accession>A0AAW0XAD3</accession>
<feature type="region of interest" description="Disordered" evidence="4">
    <location>
        <begin position="274"/>
        <end position="382"/>
    </location>
</feature>
<comment type="caution">
    <text evidence="5">The sequence shown here is derived from an EMBL/GenBank/DDBJ whole genome shotgun (WGS) entry which is preliminary data.</text>
</comment>
<evidence type="ECO:0000256" key="3">
    <source>
        <dbReference type="PROSITE-ProRule" id="PRU00221"/>
    </source>
</evidence>
<evidence type="ECO:0000313" key="6">
    <source>
        <dbReference type="Proteomes" id="UP001445076"/>
    </source>
</evidence>
<keyword evidence="2" id="KW-0677">Repeat</keyword>
<organism evidence="5 6">
    <name type="scientific">Cherax quadricarinatus</name>
    <name type="common">Australian red claw crayfish</name>
    <dbReference type="NCBI Taxonomy" id="27406"/>
    <lineage>
        <taxon>Eukaryota</taxon>
        <taxon>Metazoa</taxon>
        <taxon>Ecdysozoa</taxon>
        <taxon>Arthropoda</taxon>
        <taxon>Crustacea</taxon>
        <taxon>Multicrustacea</taxon>
        <taxon>Malacostraca</taxon>
        <taxon>Eumalacostraca</taxon>
        <taxon>Eucarida</taxon>
        <taxon>Decapoda</taxon>
        <taxon>Pleocyemata</taxon>
        <taxon>Astacidea</taxon>
        <taxon>Parastacoidea</taxon>
        <taxon>Parastacidae</taxon>
        <taxon>Cherax</taxon>
    </lineage>
</organism>
<evidence type="ECO:0000313" key="5">
    <source>
        <dbReference type="EMBL" id="KAK8741287.1"/>
    </source>
</evidence>
<feature type="compositionally biased region" description="Low complexity" evidence="4">
    <location>
        <begin position="274"/>
        <end position="285"/>
    </location>
</feature>
<sequence>PITKEVNKAYNAGKRLIDKTKVTCVRWIPGSPNQFLAAHSSGHMYTYNEELLCGVDRPHYQLFKQGEGYSVYTCKTKSTRNPLYRWVIGEGSINEFAFSPCSKFLAVVSQDGYLKVFNFDTMDLVGSARSYYGGLLCVCWSPDGRYVVTGGEDDLITIWSFHEKRVVARGQGHKSWVTVVAFDSYTTSYSDMDCFDVCNEDMVKHNSISNDVRGSKTNNSAPNSRPNSNRNSLASDGLGLSITSYRLGSVGQDTLLCLWDLKDDVLTQPYLRPRSSTVVSSSGRGSVSGGTGVPQTGQLTANAKCNSVKDSSVGSDSSHHSHSTNSLTAKLANLNFGEKKDKEKGEKDHKRSLSLASKNSMQNCKGSVNKNQVGGSTVLPEDSYRPMGTSLCPRLDECPVLEPMICKKIGHERLSGLIFREDCLITSCQDGCVLTWCRPGKQPGSNQHSTPSPTTAVAMGGGPIASGGTVV</sequence>
<evidence type="ECO:0000256" key="4">
    <source>
        <dbReference type="SAM" id="MobiDB-lite"/>
    </source>
</evidence>
<dbReference type="InterPro" id="IPR015943">
    <property type="entry name" value="WD40/YVTN_repeat-like_dom_sf"/>
</dbReference>